<dbReference type="Pfam" id="PF03478">
    <property type="entry name" value="Beta-prop_KIB1-4"/>
    <property type="match status" value="1"/>
</dbReference>
<dbReference type="PANTHER" id="PTHR33800:SF13">
    <property type="entry name" value="OS06G0113600 PROTEIN"/>
    <property type="match status" value="1"/>
</dbReference>
<keyword evidence="4" id="KW-1185">Reference proteome</keyword>
<feature type="domain" description="KIB1-4 beta-propeller" evidence="2">
    <location>
        <begin position="150"/>
        <end position="383"/>
    </location>
</feature>
<organism evidence="3">
    <name type="scientific">Oryza barthii</name>
    <dbReference type="NCBI Taxonomy" id="65489"/>
    <lineage>
        <taxon>Eukaryota</taxon>
        <taxon>Viridiplantae</taxon>
        <taxon>Streptophyta</taxon>
        <taxon>Embryophyta</taxon>
        <taxon>Tracheophyta</taxon>
        <taxon>Spermatophyta</taxon>
        <taxon>Magnoliopsida</taxon>
        <taxon>Liliopsida</taxon>
        <taxon>Poales</taxon>
        <taxon>Poaceae</taxon>
        <taxon>BOP clade</taxon>
        <taxon>Oryzoideae</taxon>
        <taxon>Oryzeae</taxon>
        <taxon>Oryzinae</taxon>
        <taxon>Oryza</taxon>
    </lineage>
</organism>
<dbReference type="AlphaFoldDB" id="A0A0D3GBY5"/>
<evidence type="ECO:0000256" key="1">
    <source>
        <dbReference type="SAM" id="MobiDB-lite"/>
    </source>
</evidence>
<dbReference type="PaxDb" id="65489-OBART06G00680.1"/>
<dbReference type="InterPro" id="IPR005174">
    <property type="entry name" value="KIB1-4_b-propeller"/>
</dbReference>
<sequence length="435" mass="49412">MAGSRRKRQRRRPRPPSPQAEPSPTELTALGQREVSVAERPFKKTCHSSVSTSSTMCEPHVWPGLMDSILHQIIALLSSFQDLLAFSGTCRSWRAALSSFPSIYTFTFPPLHLKPDIPNSHPHCSSFRYTLLYKCRWQLGDPSKRTLSLRCSAPQNTPNRMRYLGCSYGYLIFSYYENCLLVDMYTGAKVKPPKLQSAGNKETYYGILTAPLNLPISHLLLCSRSSIFYWQVGTNSWSEHPFGGERILQIVLFKGEFFAMDFHHRLHTMRFAPQLSMQEVGVVWGEEMFVGVHFKPWLVISGDMLLMLDLSVGIHHSYGFPGTFQVFRLDFSAQTAKWMKMEKLENSALFVSLDRRNPTFSCTNPERWGGKSNCIYVAKPSEDSDEPWTAVELGQPIPGATHCVPYSHSLLRTEGHCSQLENLWVLPSFINGVDQ</sequence>
<evidence type="ECO:0000313" key="3">
    <source>
        <dbReference type="EnsemblPlants" id="OBART06G00680.1"/>
    </source>
</evidence>
<dbReference type="eggNOG" id="ENOG502R1VJ">
    <property type="taxonomic scope" value="Eukaryota"/>
</dbReference>
<evidence type="ECO:0000259" key="2">
    <source>
        <dbReference type="Pfam" id="PF03478"/>
    </source>
</evidence>
<dbReference type="InterPro" id="IPR036047">
    <property type="entry name" value="F-box-like_dom_sf"/>
</dbReference>
<dbReference type="PANTHER" id="PTHR33800">
    <property type="entry name" value="OS06G0113600 PROTEIN"/>
    <property type="match status" value="1"/>
</dbReference>
<dbReference type="SUPFAM" id="SSF81383">
    <property type="entry name" value="F-box domain"/>
    <property type="match status" value="1"/>
</dbReference>
<dbReference type="EnsemblPlants" id="OBART06G00680.1">
    <property type="protein sequence ID" value="OBART06G00680.1"/>
    <property type="gene ID" value="OBART06G00680"/>
</dbReference>
<proteinExistence type="predicted"/>
<reference evidence="3" key="2">
    <citation type="submission" date="2015-03" db="UniProtKB">
        <authorList>
            <consortium name="EnsemblPlants"/>
        </authorList>
    </citation>
    <scope>IDENTIFICATION</scope>
</reference>
<protein>
    <recommendedName>
        <fullName evidence="2">KIB1-4 beta-propeller domain-containing protein</fullName>
    </recommendedName>
</protein>
<dbReference type="Gramene" id="OBART06G00680.1">
    <property type="protein sequence ID" value="OBART06G00680.1"/>
    <property type="gene ID" value="OBART06G00680"/>
</dbReference>
<name>A0A0D3GBY5_9ORYZ</name>
<feature type="compositionally biased region" description="Basic residues" evidence="1">
    <location>
        <begin position="1"/>
        <end position="14"/>
    </location>
</feature>
<dbReference type="HOGENOM" id="CLU_042587_0_0_1"/>
<accession>A0A0D3GBY5</accession>
<dbReference type="Proteomes" id="UP000026960">
    <property type="component" value="Chromosome 6"/>
</dbReference>
<feature type="region of interest" description="Disordered" evidence="1">
    <location>
        <begin position="1"/>
        <end position="28"/>
    </location>
</feature>
<evidence type="ECO:0000313" key="4">
    <source>
        <dbReference type="Proteomes" id="UP000026960"/>
    </source>
</evidence>
<reference evidence="3" key="1">
    <citation type="journal article" date="2009" name="Rice">
        <title>De Novo Next Generation Sequencing of Plant Genomes.</title>
        <authorList>
            <person name="Rounsley S."/>
            <person name="Marri P.R."/>
            <person name="Yu Y."/>
            <person name="He R."/>
            <person name="Sisneros N."/>
            <person name="Goicoechea J.L."/>
            <person name="Lee S.J."/>
            <person name="Angelova A."/>
            <person name="Kudrna D."/>
            <person name="Luo M."/>
            <person name="Affourtit J."/>
            <person name="Desany B."/>
            <person name="Knight J."/>
            <person name="Niazi F."/>
            <person name="Egholm M."/>
            <person name="Wing R.A."/>
        </authorList>
    </citation>
    <scope>NUCLEOTIDE SEQUENCE [LARGE SCALE GENOMIC DNA]</scope>
    <source>
        <strain evidence="3">cv. IRGC 105608</strain>
    </source>
</reference>